<dbReference type="SUPFAM" id="SSF81383">
    <property type="entry name" value="F-box domain"/>
    <property type="match status" value="1"/>
</dbReference>
<evidence type="ECO:0000256" key="2">
    <source>
        <dbReference type="SAM" id="Phobius"/>
    </source>
</evidence>
<dbReference type="GeneID" id="68096760"/>
<feature type="transmembrane region" description="Helical" evidence="2">
    <location>
        <begin position="414"/>
        <end position="435"/>
    </location>
</feature>
<dbReference type="AlphaFoldDB" id="A0AA88GR41"/>
<feature type="transmembrane region" description="Helical" evidence="2">
    <location>
        <begin position="484"/>
        <end position="503"/>
    </location>
</feature>
<dbReference type="InterPro" id="IPR001810">
    <property type="entry name" value="F-box_dom"/>
</dbReference>
<dbReference type="Proteomes" id="UP000816034">
    <property type="component" value="Unassembled WGS sequence"/>
</dbReference>
<feature type="compositionally biased region" description="Low complexity" evidence="1">
    <location>
        <begin position="141"/>
        <end position="156"/>
    </location>
</feature>
<evidence type="ECO:0000259" key="3">
    <source>
        <dbReference type="PROSITE" id="PS50181"/>
    </source>
</evidence>
<feature type="region of interest" description="Disordered" evidence="1">
    <location>
        <begin position="74"/>
        <end position="93"/>
    </location>
</feature>
<organism evidence="4 5">
    <name type="scientific">Naegleria lovaniensis</name>
    <name type="common">Amoeba</name>
    <dbReference type="NCBI Taxonomy" id="51637"/>
    <lineage>
        <taxon>Eukaryota</taxon>
        <taxon>Discoba</taxon>
        <taxon>Heterolobosea</taxon>
        <taxon>Tetramitia</taxon>
        <taxon>Eutetramitia</taxon>
        <taxon>Vahlkampfiidae</taxon>
        <taxon>Naegleria</taxon>
    </lineage>
</organism>
<reference evidence="4 5" key="1">
    <citation type="journal article" date="2018" name="BMC Genomics">
        <title>The genome of Naegleria lovaniensis, the basis for a comparative approach to unravel pathogenicity factors of the human pathogenic amoeba N. fowleri.</title>
        <authorList>
            <person name="Liechti N."/>
            <person name="Schurch N."/>
            <person name="Bruggmann R."/>
            <person name="Wittwer M."/>
        </authorList>
    </citation>
    <scope>NUCLEOTIDE SEQUENCE [LARGE SCALE GENOMIC DNA]</scope>
    <source>
        <strain evidence="4 5">ATCC 30569</strain>
    </source>
</reference>
<feature type="region of interest" description="Disordered" evidence="1">
    <location>
        <begin position="134"/>
        <end position="165"/>
    </location>
</feature>
<feature type="compositionally biased region" description="Polar residues" evidence="1">
    <location>
        <begin position="218"/>
        <end position="235"/>
    </location>
</feature>
<evidence type="ECO:0000313" key="4">
    <source>
        <dbReference type="EMBL" id="KAG2383634.1"/>
    </source>
</evidence>
<keyword evidence="2" id="KW-0812">Transmembrane</keyword>
<feature type="transmembrane region" description="Helical" evidence="2">
    <location>
        <begin position="662"/>
        <end position="682"/>
    </location>
</feature>
<evidence type="ECO:0000313" key="5">
    <source>
        <dbReference type="Proteomes" id="UP000816034"/>
    </source>
</evidence>
<dbReference type="Gene3D" id="1.20.1280.50">
    <property type="match status" value="1"/>
</dbReference>
<evidence type="ECO:0000256" key="1">
    <source>
        <dbReference type="SAM" id="MobiDB-lite"/>
    </source>
</evidence>
<proteinExistence type="predicted"/>
<feature type="compositionally biased region" description="Basic and acidic residues" evidence="1">
    <location>
        <begin position="15"/>
        <end position="26"/>
    </location>
</feature>
<feature type="domain" description="F-box" evidence="3">
    <location>
        <begin position="260"/>
        <end position="307"/>
    </location>
</feature>
<feature type="transmembrane region" description="Helical" evidence="2">
    <location>
        <begin position="581"/>
        <end position="600"/>
    </location>
</feature>
<keyword evidence="2" id="KW-0472">Membrane</keyword>
<keyword evidence="2" id="KW-1133">Transmembrane helix</keyword>
<name>A0AA88GR41_NAELO</name>
<sequence>MHSGGEIEWLFPPHTGDDSSTKEQQETELVKQEDANHCKKACMSKKAYWSKMLLRKKHERNVGSEINELLQSSNNEVSGAASSSSDSSYDNQQESLADDVILAVLDQQYSSTSSHLQGIKIEEIFMDDYVETSNTSLPCRSQTNTTSSSSSSTNGSKDSQPTCTKPKAEIILDDLNDRHRQMMHIVKGVDAVAHNFNLAPTTPDQRYLNHYIRDNDDCSSSSTNYSNGKARTLSDQESDFSSERGDFEREVFFQFSNDHLNNYVFLPDELCYKIFSYLDYEFVVLTISCVNRQFLSVSNSGGFWIPFIKSRKCSESINILSHYLYSAPSIRPLTQQSKTEDITTNITTETATDPTEQEITDNIPTISQTTDVVSSHALNHDPVNHLTIYRTLFLSFLYHKRNLKRWFFITEANYYLLFLAPLTLLTFLFLASYVFPVFPQFYKLNLFQDNVEKSIPNPSLLTDNPLTRRPTIYIEGIGETFSKFALGVFGLCVLLIICSFLLIKPLTTRVLKAYSLTNIPPEDCSMLTKSIISKIKQSDSEKTLIRSPTEVLPLSLRKKLFRNILGHEMLWTQEHYVRNMMLLPLLICILSVMLKNFIYIPVISESYHVVLSSPAYLIILVLIKKHWYMVFKTQGFFSILICYSCFHFLMNQLKWDMLIRPMFYFLGQVVGVWAYIILNFWVLGGPDSSGIPCAN</sequence>
<dbReference type="RefSeq" id="XP_044549313.1">
    <property type="nucleotide sequence ID" value="XM_044693930.1"/>
</dbReference>
<protein>
    <recommendedName>
        <fullName evidence="3">F-box domain-containing protein</fullName>
    </recommendedName>
</protein>
<dbReference type="SMART" id="SM00256">
    <property type="entry name" value="FBOX"/>
    <property type="match status" value="1"/>
</dbReference>
<feature type="region of interest" description="Disordered" evidence="1">
    <location>
        <begin position="218"/>
        <end position="239"/>
    </location>
</feature>
<feature type="region of interest" description="Disordered" evidence="1">
    <location>
        <begin position="1"/>
        <end position="26"/>
    </location>
</feature>
<dbReference type="EMBL" id="PYSW02000020">
    <property type="protein sequence ID" value="KAG2383634.1"/>
    <property type="molecule type" value="Genomic_DNA"/>
</dbReference>
<accession>A0AA88GR41</accession>
<keyword evidence="5" id="KW-1185">Reference proteome</keyword>
<dbReference type="Pfam" id="PF00646">
    <property type="entry name" value="F-box"/>
    <property type="match status" value="1"/>
</dbReference>
<dbReference type="InterPro" id="IPR036047">
    <property type="entry name" value="F-box-like_dom_sf"/>
</dbReference>
<gene>
    <name evidence="4" type="ORF">C9374_004305</name>
</gene>
<dbReference type="PROSITE" id="PS50181">
    <property type="entry name" value="FBOX"/>
    <property type="match status" value="1"/>
</dbReference>
<comment type="caution">
    <text evidence="4">The sequence shown here is derived from an EMBL/GenBank/DDBJ whole genome shotgun (WGS) entry which is preliminary data.</text>
</comment>
<feature type="transmembrane region" description="Helical" evidence="2">
    <location>
        <begin position="630"/>
        <end position="650"/>
    </location>
</feature>